<feature type="domain" description="BON" evidence="1">
    <location>
        <begin position="17"/>
        <end position="86"/>
    </location>
</feature>
<dbReference type="PROSITE" id="PS51782">
    <property type="entry name" value="LYSM"/>
    <property type="match status" value="1"/>
</dbReference>
<dbReference type="SMART" id="SM00257">
    <property type="entry name" value="LysM"/>
    <property type="match status" value="1"/>
</dbReference>
<evidence type="ECO:0000259" key="2">
    <source>
        <dbReference type="PROSITE" id="PS51782"/>
    </source>
</evidence>
<keyword evidence="4" id="KW-1185">Reference proteome</keyword>
<dbReference type="InterPro" id="IPR018392">
    <property type="entry name" value="LysM"/>
</dbReference>
<dbReference type="NCBIfam" id="NF008399">
    <property type="entry name" value="PRK11198.1"/>
    <property type="match status" value="1"/>
</dbReference>
<comment type="caution">
    <text evidence="3">The sequence shown here is derived from an EMBL/GenBank/DDBJ whole genome shotgun (WGS) entry which is preliminary data.</text>
</comment>
<dbReference type="CDD" id="cd00118">
    <property type="entry name" value="LysM"/>
    <property type="match status" value="1"/>
</dbReference>
<sequence>MGFFNFIKTVGEKLGIGDHEPKEKDFKAVFDHFQLDTEKVNIQVKDGKAILSGEVPDRETLEKALLVVGNSQGIASVDVDQLKVVDDTTPGKTSRFYEVKSGDNLWKIAEEVYGKGQGDKSTFIFEANKPMLKSPDKIYSGQVLRIPEIDHT</sequence>
<dbReference type="SUPFAM" id="SSF54106">
    <property type="entry name" value="LysM domain"/>
    <property type="match status" value="1"/>
</dbReference>
<reference evidence="3 4" key="1">
    <citation type="submission" date="2020-08" db="EMBL/GenBank/DDBJ databases">
        <title>Genomic Encyclopedia of Type Strains, Phase IV (KMG-IV): sequencing the most valuable type-strain genomes for metagenomic binning, comparative biology and taxonomic classification.</title>
        <authorList>
            <person name="Goeker M."/>
        </authorList>
    </citation>
    <scope>NUCLEOTIDE SEQUENCE [LARGE SCALE GENOMIC DNA]</scope>
    <source>
        <strain evidence="3 4">DSM 100694</strain>
    </source>
</reference>
<name>A0A840DSJ6_9HYPH</name>
<evidence type="ECO:0000313" key="3">
    <source>
        <dbReference type="EMBL" id="MBB4075940.1"/>
    </source>
</evidence>
<dbReference type="InterPro" id="IPR007055">
    <property type="entry name" value="BON_dom"/>
</dbReference>
<feature type="domain" description="LysM" evidence="2">
    <location>
        <begin position="95"/>
        <end position="146"/>
    </location>
</feature>
<evidence type="ECO:0000259" key="1">
    <source>
        <dbReference type="PROSITE" id="PS50914"/>
    </source>
</evidence>
<dbReference type="PANTHER" id="PTHR34700">
    <property type="entry name" value="POTASSIUM BINDING PROTEIN KBP"/>
    <property type="match status" value="1"/>
</dbReference>
<dbReference type="PANTHER" id="PTHR34700:SF8">
    <property type="entry name" value="POTASSIUM BINDING PROTEIN KBP"/>
    <property type="match status" value="1"/>
</dbReference>
<organism evidence="3 4">
    <name type="scientific">Bartonella fuyuanensis</name>
    <dbReference type="NCBI Taxonomy" id="1460968"/>
    <lineage>
        <taxon>Bacteria</taxon>
        <taxon>Pseudomonadati</taxon>
        <taxon>Pseudomonadota</taxon>
        <taxon>Alphaproteobacteria</taxon>
        <taxon>Hyphomicrobiales</taxon>
        <taxon>Bartonellaceae</taxon>
        <taxon>Bartonella</taxon>
    </lineage>
</organism>
<accession>A0A840DSJ6</accession>
<dbReference type="InterPro" id="IPR052196">
    <property type="entry name" value="Bact_Kbp"/>
</dbReference>
<protein>
    <submittedName>
        <fullName evidence="3">Nucleoid-associated protein YgaU</fullName>
    </submittedName>
</protein>
<dbReference type="Gene3D" id="3.10.350.10">
    <property type="entry name" value="LysM domain"/>
    <property type="match status" value="1"/>
</dbReference>
<dbReference type="InterPro" id="IPR036779">
    <property type="entry name" value="LysM_dom_sf"/>
</dbReference>
<dbReference type="EMBL" id="JACIFE010000001">
    <property type="protein sequence ID" value="MBB4075940.1"/>
    <property type="molecule type" value="Genomic_DNA"/>
</dbReference>
<evidence type="ECO:0000313" key="4">
    <source>
        <dbReference type="Proteomes" id="UP000585970"/>
    </source>
</evidence>
<dbReference type="Pfam" id="PF04972">
    <property type="entry name" value="BON"/>
    <property type="match status" value="1"/>
</dbReference>
<gene>
    <name evidence="3" type="ORF">GGR08_000221</name>
</gene>
<proteinExistence type="predicted"/>
<dbReference type="Proteomes" id="UP000585970">
    <property type="component" value="Unassembled WGS sequence"/>
</dbReference>
<dbReference type="RefSeq" id="WP_183193565.1">
    <property type="nucleotide sequence ID" value="NZ_JACIFE010000001.1"/>
</dbReference>
<dbReference type="PROSITE" id="PS50914">
    <property type="entry name" value="BON"/>
    <property type="match status" value="1"/>
</dbReference>
<dbReference type="Pfam" id="PF01476">
    <property type="entry name" value="LysM"/>
    <property type="match status" value="1"/>
</dbReference>
<dbReference type="Gene3D" id="3.30.1340.30">
    <property type="match status" value="1"/>
</dbReference>
<dbReference type="AlphaFoldDB" id="A0A840DSJ6"/>